<evidence type="ECO:0000313" key="11">
    <source>
        <dbReference type="Proteomes" id="UP000007879"/>
    </source>
</evidence>
<keyword evidence="3 6" id="KW-1133">Transmembrane helix</keyword>
<dbReference type="Proteomes" id="UP000007879">
    <property type="component" value="Unassembled WGS sequence"/>
</dbReference>
<sequence length="422" mass="48346">MAFSWIFLVVALLHFLFIETRAKVIAGVVSSGQAWSENGTFITKFCFHDRRALFEYETNISSNGRWYFYLDDHWSDSLAETDCRNKIAKARFSVGISATRGQQLVNQWLRPHFWYVVYADPNTCDESPPTEDLFIGYTLTFLNPDSEGNANDHFGEDEKGLLTMYTLLILFYIGGIAYFARRVWQSIQKGGPMHEVLQVLSVAIAVHFLSAFFMFINLWIFKNDGEGSSACETLSEILDVVSQMIMICMLLSMSMGWTLGQVIPHPVNNKGQLGIIALVGGAEVILVLWEQSYEESHYTYHVHENLPGFLLVCLRIILAVLFGYNLQSTLSKERSTLRKDFYQAFAIICYLWFLSFPMLMLIAMVLPEYWRHRVVTIGTIAIQLVALMMLSKQFLSRSLYWEVSTLSSTTLPFKRDRGGFRD</sequence>
<feature type="domain" description="GPR180/TMEM145 transmembrane" evidence="8">
    <location>
        <begin position="169"/>
        <end position="390"/>
    </location>
</feature>
<feature type="signal peptide" evidence="7">
    <location>
        <begin position="1"/>
        <end position="22"/>
    </location>
</feature>
<organism evidence="10">
    <name type="scientific">Amphimedon queenslandica</name>
    <name type="common">Sponge</name>
    <dbReference type="NCBI Taxonomy" id="400682"/>
    <lineage>
        <taxon>Eukaryota</taxon>
        <taxon>Metazoa</taxon>
        <taxon>Porifera</taxon>
        <taxon>Demospongiae</taxon>
        <taxon>Heteroscleromorpha</taxon>
        <taxon>Haplosclerida</taxon>
        <taxon>Niphatidae</taxon>
        <taxon>Amphimedon</taxon>
    </lineage>
</organism>
<evidence type="ECO:0000256" key="4">
    <source>
        <dbReference type="ARBA" id="ARBA00023136"/>
    </source>
</evidence>
<feature type="transmembrane region" description="Helical" evidence="6">
    <location>
        <begin position="240"/>
        <end position="259"/>
    </location>
</feature>
<dbReference type="eggNOG" id="KOG4290">
    <property type="taxonomic scope" value="Eukaryota"/>
</dbReference>
<dbReference type="EnsemblMetazoa" id="Aqu2.1.41102_001">
    <property type="protein sequence ID" value="Aqu2.1.41102_001"/>
    <property type="gene ID" value="Aqu2.1.41102"/>
</dbReference>
<evidence type="ECO:0000259" key="8">
    <source>
        <dbReference type="Pfam" id="PF10192"/>
    </source>
</evidence>
<dbReference type="GO" id="GO:0016020">
    <property type="term" value="C:membrane"/>
    <property type="evidence" value="ECO:0007669"/>
    <property type="project" value="UniProtKB-SubCell"/>
</dbReference>
<evidence type="ECO:0000256" key="7">
    <source>
        <dbReference type="SAM" id="SignalP"/>
    </source>
</evidence>
<evidence type="ECO:0000256" key="1">
    <source>
        <dbReference type="ARBA" id="ARBA00004141"/>
    </source>
</evidence>
<feature type="transmembrane region" description="Helical" evidence="6">
    <location>
        <begin position="162"/>
        <end position="184"/>
    </location>
</feature>
<dbReference type="Pfam" id="PF10192">
    <property type="entry name" value="GPR180-TMEM145_TM"/>
    <property type="match status" value="1"/>
</dbReference>
<dbReference type="KEGG" id="aqu:100635764"/>
<feature type="transmembrane region" description="Helical" evidence="6">
    <location>
        <begin position="271"/>
        <end position="289"/>
    </location>
</feature>
<keyword evidence="4 6" id="KW-0472">Membrane</keyword>
<feature type="transmembrane region" description="Helical" evidence="6">
    <location>
        <begin position="309"/>
        <end position="326"/>
    </location>
</feature>
<evidence type="ECO:0000259" key="9">
    <source>
        <dbReference type="Pfam" id="PF21870"/>
    </source>
</evidence>
<keyword evidence="2 6" id="KW-0812">Transmembrane</keyword>
<dbReference type="PANTHER" id="PTHR23252">
    <property type="entry name" value="INTIMAL THICKNESS RECEPTOR-RELATED"/>
    <property type="match status" value="1"/>
</dbReference>
<reference evidence="10" key="2">
    <citation type="submission" date="2017-05" db="UniProtKB">
        <authorList>
            <consortium name="EnsemblMetazoa"/>
        </authorList>
    </citation>
    <scope>IDENTIFICATION</scope>
</reference>
<dbReference type="InParanoid" id="A0A1X7VM06"/>
<feature type="transmembrane region" description="Helical" evidence="6">
    <location>
        <begin position="196"/>
        <end position="220"/>
    </location>
</feature>
<keyword evidence="7" id="KW-0732">Signal</keyword>
<accession>A0A1X7VM06</accession>
<dbReference type="OrthoDB" id="45670at2759"/>
<gene>
    <name evidence="10" type="primary">100635764</name>
</gene>
<name>A0A1X7VM06_AMPQE</name>
<dbReference type="InterPro" id="IPR019336">
    <property type="entry name" value="GPR180/TMEM145_TM"/>
</dbReference>
<evidence type="ECO:0000256" key="5">
    <source>
        <dbReference type="ARBA" id="ARBA00023180"/>
    </source>
</evidence>
<feature type="chain" id="PRO_5012327056" evidence="7">
    <location>
        <begin position="23"/>
        <end position="422"/>
    </location>
</feature>
<evidence type="ECO:0000256" key="2">
    <source>
        <dbReference type="ARBA" id="ARBA00022692"/>
    </source>
</evidence>
<proteinExistence type="predicted"/>
<dbReference type="AlphaFoldDB" id="A0A1X7VM06"/>
<keyword evidence="5" id="KW-0325">Glycoprotein</keyword>
<feature type="transmembrane region" description="Helical" evidence="6">
    <location>
        <begin position="347"/>
        <end position="366"/>
    </location>
</feature>
<dbReference type="GO" id="GO:0019236">
    <property type="term" value="P:response to pheromone"/>
    <property type="evidence" value="ECO:0007669"/>
    <property type="project" value="InterPro"/>
</dbReference>
<evidence type="ECO:0000256" key="3">
    <source>
        <dbReference type="ARBA" id="ARBA00022989"/>
    </source>
</evidence>
<protein>
    <submittedName>
        <fullName evidence="10">Uncharacterized protein</fullName>
    </submittedName>
</protein>
<dbReference type="GO" id="GO:0007186">
    <property type="term" value="P:G protein-coupled receptor signaling pathway"/>
    <property type="evidence" value="ECO:0007669"/>
    <property type="project" value="InterPro"/>
</dbReference>
<feature type="transmembrane region" description="Helical" evidence="6">
    <location>
        <begin position="372"/>
        <end position="390"/>
    </location>
</feature>
<keyword evidence="11" id="KW-1185">Reference proteome</keyword>
<evidence type="ECO:0000256" key="6">
    <source>
        <dbReference type="SAM" id="Phobius"/>
    </source>
</evidence>
<dbReference type="InterPro" id="IPR053880">
    <property type="entry name" value="GPR180-like_N"/>
</dbReference>
<evidence type="ECO:0000313" key="10">
    <source>
        <dbReference type="EnsemblMetazoa" id="Aqu2.1.41102_001"/>
    </source>
</evidence>
<feature type="domain" description="GPR180-like N-terminal" evidence="9">
    <location>
        <begin position="25"/>
        <end position="126"/>
    </location>
</feature>
<dbReference type="PANTHER" id="PTHR23252:SF29">
    <property type="entry name" value="INTEGRAL MEMBRANE PROTEIN GPR180"/>
    <property type="match status" value="1"/>
</dbReference>
<dbReference type="Pfam" id="PF21870">
    <property type="entry name" value="GP180_GOLD"/>
    <property type="match status" value="1"/>
</dbReference>
<dbReference type="EnsemblMetazoa" id="XM_020008661.1">
    <property type="protein sequence ID" value="XP_019864220.1"/>
    <property type="gene ID" value="LOC100635764"/>
</dbReference>
<reference evidence="11" key="1">
    <citation type="journal article" date="2010" name="Nature">
        <title>The Amphimedon queenslandica genome and the evolution of animal complexity.</title>
        <authorList>
            <person name="Srivastava M."/>
            <person name="Simakov O."/>
            <person name="Chapman J."/>
            <person name="Fahey B."/>
            <person name="Gauthier M.E."/>
            <person name="Mitros T."/>
            <person name="Richards G.S."/>
            <person name="Conaco C."/>
            <person name="Dacre M."/>
            <person name="Hellsten U."/>
            <person name="Larroux C."/>
            <person name="Putnam N.H."/>
            <person name="Stanke M."/>
            <person name="Adamska M."/>
            <person name="Darling A."/>
            <person name="Degnan S.M."/>
            <person name="Oakley T.H."/>
            <person name="Plachetzki D.C."/>
            <person name="Zhai Y."/>
            <person name="Adamski M."/>
            <person name="Calcino A."/>
            <person name="Cummins S.F."/>
            <person name="Goodstein D.M."/>
            <person name="Harris C."/>
            <person name="Jackson D.J."/>
            <person name="Leys S.P."/>
            <person name="Shu S."/>
            <person name="Woodcroft B.J."/>
            <person name="Vervoort M."/>
            <person name="Kosik K.S."/>
            <person name="Manning G."/>
            <person name="Degnan B.M."/>
            <person name="Rokhsar D.S."/>
        </authorList>
    </citation>
    <scope>NUCLEOTIDE SEQUENCE [LARGE SCALE GENOMIC DNA]</scope>
</reference>
<dbReference type="InterPro" id="IPR047831">
    <property type="entry name" value="GPR180/TMEM145"/>
</dbReference>
<comment type="subcellular location">
    <subcellularLocation>
        <location evidence="1">Membrane</location>
        <topology evidence="1">Multi-pass membrane protein</topology>
    </subcellularLocation>
</comment>